<dbReference type="InterPro" id="IPR036296">
    <property type="entry name" value="SKP1-like_dim_sf"/>
</dbReference>
<dbReference type="SUPFAM" id="SSF54695">
    <property type="entry name" value="POZ domain"/>
    <property type="match status" value="1"/>
</dbReference>
<dbReference type="SUPFAM" id="SSF81382">
    <property type="entry name" value="Skp1 dimerisation domain-like"/>
    <property type="match status" value="1"/>
</dbReference>
<evidence type="ECO:0000256" key="2">
    <source>
        <dbReference type="ARBA" id="ARBA00009993"/>
    </source>
</evidence>
<keyword evidence="3" id="KW-0833">Ubl conjugation pathway</keyword>
<evidence type="ECO:0000313" key="5">
    <source>
        <dbReference type="EMBL" id="VFU31040.1"/>
    </source>
</evidence>
<name>A0A6N2KSD5_SALVM</name>
<dbReference type="GO" id="GO:0016567">
    <property type="term" value="P:protein ubiquitination"/>
    <property type="evidence" value="ECO:0007669"/>
    <property type="project" value="UniProtKB-UniPathway"/>
</dbReference>
<dbReference type="PANTHER" id="PTHR11165">
    <property type="entry name" value="SKP1"/>
    <property type="match status" value="1"/>
</dbReference>
<comment type="similarity">
    <text evidence="2">Belongs to the SKP1 family.</text>
</comment>
<gene>
    <name evidence="5" type="ORF">SVIM_LOCUS126145</name>
</gene>
<dbReference type="Pfam" id="PF03931">
    <property type="entry name" value="Skp1_POZ"/>
    <property type="match status" value="1"/>
</dbReference>
<protein>
    <recommendedName>
        <fullName evidence="4">SKP1 component POZ domain-containing protein</fullName>
    </recommendedName>
</protein>
<evidence type="ECO:0000256" key="1">
    <source>
        <dbReference type="ARBA" id="ARBA00004906"/>
    </source>
</evidence>
<dbReference type="GO" id="GO:0009867">
    <property type="term" value="P:jasmonic acid mediated signaling pathway"/>
    <property type="evidence" value="ECO:0007669"/>
    <property type="project" value="UniProtKB-ARBA"/>
</dbReference>
<feature type="domain" description="SKP1 component POZ" evidence="4">
    <location>
        <begin position="52"/>
        <end position="111"/>
    </location>
</feature>
<dbReference type="InterPro" id="IPR016897">
    <property type="entry name" value="SKP1"/>
</dbReference>
<sequence length="216" mass="24108">MITLTDKSHNSLSPASGWSCTITPINFSYNRIKIVPSPRKSSDEKSIPSSTKITLKSSDGETFEVEEAVALKSRTIKRMIEETSSSNRELITLPIVSGNILAKVLQYCENHGGDDKRIAEELRAWDADFAKLDKDTLFQLILAANYLGIERLVDLASVGAWSKVRAESAGDILCGNKYSSDEDQEIRMEYQWVSGCSASNQEYRFCSFRPGNFLFS</sequence>
<dbReference type="Gene3D" id="3.30.710.10">
    <property type="entry name" value="Potassium Channel Kv1.1, Chain A"/>
    <property type="match status" value="1"/>
</dbReference>
<dbReference type="InterPro" id="IPR011333">
    <property type="entry name" value="SKP1/BTB/POZ_sf"/>
</dbReference>
<dbReference type="UniPathway" id="UPA00143"/>
<evidence type="ECO:0000256" key="3">
    <source>
        <dbReference type="ARBA" id="ARBA00022786"/>
    </source>
</evidence>
<organism evidence="5">
    <name type="scientific">Salix viminalis</name>
    <name type="common">Common osier</name>
    <name type="synonym">Basket willow</name>
    <dbReference type="NCBI Taxonomy" id="40686"/>
    <lineage>
        <taxon>Eukaryota</taxon>
        <taxon>Viridiplantae</taxon>
        <taxon>Streptophyta</taxon>
        <taxon>Embryophyta</taxon>
        <taxon>Tracheophyta</taxon>
        <taxon>Spermatophyta</taxon>
        <taxon>Magnoliopsida</taxon>
        <taxon>eudicotyledons</taxon>
        <taxon>Gunneridae</taxon>
        <taxon>Pentapetalae</taxon>
        <taxon>rosids</taxon>
        <taxon>fabids</taxon>
        <taxon>Malpighiales</taxon>
        <taxon>Salicaceae</taxon>
        <taxon>Saliceae</taxon>
        <taxon>Salix</taxon>
    </lineage>
</organism>
<accession>A0A6N2KSD5</accession>
<dbReference type="SMART" id="SM00512">
    <property type="entry name" value="Skp1"/>
    <property type="match status" value="1"/>
</dbReference>
<dbReference type="InterPro" id="IPR001232">
    <property type="entry name" value="SKP1-like"/>
</dbReference>
<comment type="pathway">
    <text evidence="1">Protein modification; protein ubiquitination.</text>
</comment>
<evidence type="ECO:0000259" key="4">
    <source>
        <dbReference type="Pfam" id="PF03931"/>
    </source>
</evidence>
<reference evidence="5" key="1">
    <citation type="submission" date="2019-03" db="EMBL/GenBank/DDBJ databases">
        <authorList>
            <person name="Mank J."/>
            <person name="Almeida P."/>
        </authorList>
    </citation>
    <scope>NUCLEOTIDE SEQUENCE</scope>
    <source>
        <strain evidence="5">78183</strain>
    </source>
</reference>
<dbReference type="GO" id="GO:0006511">
    <property type="term" value="P:ubiquitin-dependent protein catabolic process"/>
    <property type="evidence" value="ECO:0007669"/>
    <property type="project" value="InterPro"/>
</dbReference>
<dbReference type="InterPro" id="IPR016073">
    <property type="entry name" value="Skp1_comp_POZ"/>
</dbReference>
<dbReference type="EMBL" id="CAADRP010000668">
    <property type="protein sequence ID" value="VFU31040.1"/>
    <property type="molecule type" value="Genomic_DNA"/>
</dbReference>
<dbReference type="CDD" id="cd18322">
    <property type="entry name" value="BTB_POZ_SKP1"/>
    <property type="match status" value="1"/>
</dbReference>
<proteinExistence type="inferred from homology"/>
<dbReference type="AlphaFoldDB" id="A0A6N2KSD5"/>